<feature type="transmembrane region" description="Helical" evidence="6">
    <location>
        <begin position="452"/>
        <end position="468"/>
    </location>
</feature>
<comment type="subcellular location">
    <subcellularLocation>
        <location evidence="1">Cell membrane</location>
        <topology evidence="1">Multi-pass membrane protein</topology>
    </subcellularLocation>
</comment>
<dbReference type="InterPro" id="IPR036866">
    <property type="entry name" value="RibonucZ/Hydroxyglut_hydro"/>
</dbReference>
<feature type="transmembrane region" description="Helical" evidence="6">
    <location>
        <begin position="43"/>
        <end position="61"/>
    </location>
</feature>
<dbReference type="SUPFAM" id="SSF56281">
    <property type="entry name" value="Metallo-hydrolase/oxidoreductase"/>
    <property type="match status" value="1"/>
</dbReference>
<dbReference type="Pfam" id="PF13567">
    <property type="entry name" value="DUF4131"/>
    <property type="match status" value="1"/>
</dbReference>
<gene>
    <name evidence="8" type="ORF">MUO15_01565</name>
</gene>
<sequence length="757" mass="85220">MKANLHLPVLAMAGGGVLSNTTGLMMYLSLGMLIIWLIKLRGMPIWIIILSVFIMFGYVYFTPQAPSSANPPTFLEGKLISPIIETESTIRTTLRRQQSDEKAIIIYFKKDVEPAEISHVRSQLKHGAQCTFLGESTIPDQARNPGQFDYRHYLNNQQIFWEMTLQSSDQIICKGQSFLHKAYKARSTIISTVEEAMDPKAFAWTSALVFGDTQFLSEERIEWFRNFSLSHILAISGLHVGLFLSGVFLLLFRSGFTTMEQARGIILFILPAYSFLSGAAPSVLRAVFMAVFLLLILQLKIKAAVIDVLALVAFLLLLVSPSYFYNLGFQFSFIVTFSLLLSFPLLKHKNIWVISAVISFISQAVILPLQLHYFYEMNPLSLIANVLLVPYFSFFIIPLLFFFVFLSFLFPSLTLILSKTTISIHEQFLNGLMAVSQPLNIQWVVGELPLEWMLLYFILFGFMMVNWVQNRLSAAFLFGVGTVVILASYSVKPYLSEHGTVTMLDVGQGDSFVIELPHRKGVIIIDAAGPPIFSNDANRIADHIIGPFLKSRGIKQIDALIISHMDRDHSGSVNRLVDLFRIEEIYVSPYHKIDQKNVNVNVVEQGDVLKLGAYKFQVLHPGNDEKETNENSVVIYTQLGGRTWLFTGDISTQIEAKLFKNYPSLSADVLKVGHHGSHTSTSEAWIRGLNPAIALVSAGVDNRYGHPHEEVIERLLQEDVLVLRSDIHGAVHYQFTKQSGTFSTFLPYNAENRKRLP</sequence>
<keyword evidence="3 6" id="KW-0812">Transmembrane</keyword>
<evidence type="ECO:0000256" key="1">
    <source>
        <dbReference type="ARBA" id="ARBA00004651"/>
    </source>
</evidence>
<keyword evidence="9" id="KW-1185">Reference proteome</keyword>
<evidence type="ECO:0000256" key="4">
    <source>
        <dbReference type="ARBA" id="ARBA00022989"/>
    </source>
</evidence>
<feature type="transmembrane region" description="Helical" evidence="6">
    <location>
        <begin position="475"/>
        <end position="495"/>
    </location>
</feature>
<evidence type="ECO:0000313" key="9">
    <source>
        <dbReference type="Proteomes" id="UP000830326"/>
    </source>
</evidence>
<keyword evidence="5 6" id="KW-0472">Membrane</keyword>
<dbReference type="EMBL" id="CP095075">
    <property type="protein sequence ID" value="UOR12252.1"/>
    <property type="molecule type" value="Genomic_DNA"/>
</dbReference>
<dbReference type="CDD" id="cd07731">
    <property type="entry name" value="ComA-like_MBL-fold"/>
    <property type="match status" value="1"/>
</dbReference>
<feature type="transmembrane region" description="Helical" evidence="6">
    <location>
        <begin position="264"/>
        <end position="297"/>
    </location>
</feature>
<feature type="transmembrane region" description="Helical" evidence="6">
    <location>
        <begin position="7"/>
        <end position="37"/>
    </location>
</feature>
<dbReference type="InterPro" id="IPR052159">
    <property type="entry name" value="Competence_DNA_uptake"/>
</dbReference>
<evidence type="ECO:0000256" key="3">
    <source>
        <dbReference type="ARBA" id="ARBA00022692"/>
    </source>
</evidence>
<dbReference type="PANTHER" id="PTHR30619">
    <property type="entry name" value="DNA INTERNALIZATION/COMPETENCE PROTEIN COMEC/REC2"/>
    <property type="match status" value="1"/>
</dbReference>
<evidence type="ECO:0000256" key="2">
    <source>
        <dbReference type="ARBA" id="ARBA00022475"/>
    </source>
</evidence>
<keyword evidence="4 6" id="KW-1133">Transmembrane helix</keyword>
<evidence type="ECO:0000256" key="5">
    <source>
        <dbReference type="ARBA" id="ARBA00023136"/>
    </source>
</evidence>
<proteinExistence type="predicted"/>
<dbReference type="InterPro" id="IPR025405">
    <property type="entry name" value="DUF4131"/>
</dbReference>
<feature type="transmembrane region" description="Helical" evidence="6">
    <location>
        <begin position="351"/>
        <end position="371"/>
    </location>
</feature>
<name>A0ABY4HCU4_9BACI</name>
<evidence type="ECO:0000313" key="8">
    <source>
        <dbReference type="EMBL" id="UOR12252.1"/>
    </source>
</evidence>
<keyword evidence="2" id="KW-1003">Cell membrane</keyword>
<feature type="transmembrane region" description="Helical" evidence="6">
    <location>
        <begin position="329"/>
        <end position="346"/>
    </location>
</feature>
<dbReference type="Pfam" id="PF00753">
    <property type="entry name" value="Lactamase_B"/>
    <property type="match status" value="1"/>
</dbReference>
<dbReference type="InterPro" id="IPR004477">
    <property type="entry name" value="ComEC_N"/>
</dbReference>
<dbReference type="Proteomes" id="UP000830326">
    <property type="component" value="Chromosome"/>
</dbReference>
<dbReference type="InterPro" id="IPR004797">
    <property type="entry name" value="Competence_ComEC/Rec2"/>
</dbReference>
<dbReference type="PANTHER" id="PTHR30619:SF7">
    <property type="entry name" value="BETA-LACTAMASE DOMAIN PROTEIN"/>
    <property type="match status" value="1"/>
</dbReference>
<organism evidence="8 9">
    <name type="scientific">Halobacillus amylolyticus</name>
    <dbReference type="NCBI Taxonomy" id="2932259"/>
    <lineage>
        <taxon>Bacteria</taxon>
        <taxon>Bacillati</taxon>
        <taxon>Bacillota</taxon>
        <taxon>Bacilli</taxon>
        <taxon>Bacillales</taxon>
        <taxon>Bacillaceae</taxon>
        <taxon>Halobacillus</taxon>
    </lineage>
</organism>
<dbReference type="InterPro" id="IPR001279">
    <property type="entry name" value="Metallo-B-lactamas"/>
</dbReference>
<reference evidence="8" key="1">
    <citation type="submission" date="2022-04" db="EMBL/GenBank/DDBJ databases">
        <title>Halobacillus sp. isolated from saltern.</title>
        <authorList>
            <person name="Won M."/>
            <person name="Lee C.-M."/>
            <person name="Woen H.-Y."/>
            <person name="Kwon S.-W."/>
        </authorList>
    </citation>
    <scope>NUCLEOTIDE SEQUENCE</scope>
    <source>
        <strain evidence="8">SSHM10-5</strain>
    </source>
</reference>
<evidence type="ECO:0000259" key="7">
    <source>
        <dbReference type="SMART" id="SM00849"/>
    </source>
</evidence>
<feature type="transmembrane region" description="Helical" evidence="6">
    <location>
        <begin position="229"/>
        <end position="252"/>
    </location>
</feature>
<dbReference type="InterPro" id="IPR035681">
    <property type="entry name" value="ComA-like_MBL"/>
</dbReference>
<feature type="domain" description="Metallo-beta-lactamase" evidence="7">
    <location>
        <begin position="508"/>
        <end position="700"/>
    </location>
</feature>
<dbReference type="SMART" id="SM00849">
    <property type="entry name" value="Lactamase_B"/>
    <property type="match status" value="1"/>
</dbReference>
<protein>
    <submittedName>
        <fullName evidence="8">DNA internalization-related competence protein ComEC/Rec2</fullName>
    </submittedName>
</protein>
<dbReference type="NCBIfam" id="TIGR00361">
    <property type="entry name" value="ComEC_Rec2"/>
    <property type="match status" value="1"/>
</dbReference>
<dbReference type="Gene3D" id="3.60.15.10">
    <property type="entry name" value="Ribonuclease Z/Hydroxyacylglutathione hydrolase-like"/>
    <property type="match status" value="1"/>
</dbReference>
<dbReference type="RefSeq" id="WP_245032938.1">
    <property type="nucleotide sequence ID" value="NZ_CP095075.1"/>
</dbReference>
<feature type="transmembrane region" description="Helical" evidence="6">
    <location>
        <begin position="304"/>
        <end position="323"/>
    </location>
</feature>
<feature type="transmembrane region" description="Helical" evidence="6">
    <location>
        <begin position="391"/>
        <end position="416"/>
    </location>
</feature>
<dbReference type="Pfam" id="PF03772">
    <property type="entry name" value="Competence"/>
    <property type="match status" value="1"/>
</dbReference>
<accession>A0ABY4HCU4</accession>
<evidence type="ECO:0000256" key="6">
    <source>
        <dbReference type="SAM" id="Phobius"/>
    </source>
</evidence>
<dbReference type="NCBIfam" id="TIGR00360">
    <property type="entry name" value="ComEC_N-term"/>
    <property type="match status" value="1"/>
</dbReference>